<dbReference type="InterPro" id="IPR003439">
    <property type="entry name" value="ABC_transporter-like_ATP-bd"/>
</dbReference>
<dbReference type="PROSITE" id="PS50893">
    <property type="entry name" value="ABC_TRANSPORTER_2"/>
    <property type="match status" value="1"/>
</dbReference>
<gene>
    <name evidence="13" type="ordered locus">Msil_0836</name>
</gene>
<dbReference type="SMART" id="SM00382">
    <property type="entry name" value="AAA"/>
    <property type="match status" value="1"/>
</dbReference>
<name>B8ER61_METSB</name>
<dbReference type="RefSeq" id="WP_012589876.1">
    <property type="nucleotide sequence ID" value="NC_011666.1"/>
</dbReference>
<evidence type="ECO:0000256" key="3">
    <source>
        <dbReference type="ARBA" id="ARBA00022448"/>
    </source>
</evidence>
<dbReference type="InterPro" id="IPR005670">
    <property type="entry name" value="PstB-like"/>
</dbReference>
<dbReference type="Gene3D" id="3.40.50.300">
    <property type="entry name" value="P-loop containing nucleotide triphosphate hydrolases"/>
    <property type="match status" value="1"/>
</dbReference>
<keyword evidence="8" id="KW-0067">ATP-binding</keyword>
<keyword evidence="5" id="KW-0997">Cell inner membrane</keyword>
<dbReference type="eggNOG" id="COG1117">
    <property type="taxonomic scope" value="Bacteria"/>
</dbReference>
<keyword evidence="6" id="KW-0592">Phosphate transport</keyword>
<dbReference type="OrthoDB" id="9802264at2"/>
<comment type="function">
    <text evidence="11">Part of the ABC transporter complex PstSACB involved in phosphate import. Responsible for energy coupling to the transport system.</text>
</comment>
<feature type="domain" description="ABC transporter" evidence="12">
    <location>
        <begin position="14"/>
        <end position="255"/>
    </location>
</feature>
<keyword evidence="14" id="KW-1185">Reference proteome</keyword>
<dbReference type="PROSITE" id="PS00211">
    <property type="entry name" value="ABC_TRANSPORTER_1"/>
    <property type="match status" value="1"/>
</dbReference>
<dbReference type="GO" id="GO:0016887">
    <property type="term" value="F:ATP hydrolysis activity"/>
    <property type="evidence" value="ECO:0007669"/>
    <property type="project" value="InterPro"/>
</dbReference>
<dbReference type="NCBIfam" id="TIGR00972">
    <property type="entry name" value="3a0107s01c2"/>
    <property type="match status" value="1"/>
</dbReference>
<dbReference type="STRING" id="395965.Msil_0836"/>
<protein>
    <submittedName>
        <fullName evidence="13">Phosphate ABC transporter, ATPase subunit</fullName>
    </submittedName>
</protein>
<evidence type="ECO:0000313" key="14">
    <source>
        <dbReference type="Proteomes" id="UP000002257"/>
    </source>
</evidence>
<keyword evidence="3" id="KW-0813">Transport</keyword>
<proteinExistence type="inferred from homology"/>
<evidence type="ECO:0000256" key="11">
    <source>
        <dbReference type="ARBA" id="ARBA00054713"/>
    </source>
</evidence>
<keyword evidence="7" id="KW-0547">Nucleotide-binding</keyword>
<dbReference type="CDD" id="cd03260">
    <property type="entry name" value="ABC_PstB_phosphate_transporter"/>
    <property type="match status" value="1"/>
</dbReference>
<dbReference type="InterPro" id="IPR017871">
    <property type="entry name" value="ABC_transporter-like_CS"/>
</dbReference>
<keyword evidence="9" id="KW-1278">Translocase</keyword>
<dbReference type="InterPro" id="IPR027417">
    <property type="entry name" value="P-loop_NTPase"/>
</dbReference>
<dbReference type="Proteomes" id="UP000002257">
    <property type="component" value="Chromosome"/>
</dbReference>
<organism evidence="13 14">
    <name type="scientific">Methylocella silvestris (strain DSM 15510 / CIP 108128 / LMG 27833 / NCIMB 13906 / BL2)</name>
    <dbReference type="NCBI Taxonomy" id="395965"/>
    <lineage>
        <taxon>Bacteria</taxon>
        <taxon>Pseudomonadati</taxon>
        <taxon>Pseudomonadota</taxon>
        <taxon>Alphaproteobacteria</taxon>
        <taxon>Hyphomicrobiales</taxon>
        <taxon>Beijerinckiaceae</taxon>
        <taxon>Methylocella</taxon>
    </lineage>
</organism>
<evidence type="ECO:0000256" key="9">
    <source>
        <dbReference type="ARBA" id="ARBA00022967"/>
    </source>
</evidence>
<dbReference type="GO" id="GO:0005886">
    <property type="term" value="C:plasma membrane"/>
    <property type="evidence" value="ECO:0007669"/>
    <property type="project" value="UniProtKB-SubCell"/>
</dbReference>
<evidence type="ECO:0000256" key="6">
    <source>
        <dbReference type="ARBA" id="ARBA00022592"/>
    </source>
</evidence>
<dbReference type="PANTHER" id="PTHR43423">
    <property type="entry name" value="ABC TRANSPORTER I FAMILY MEMBER 17"/>
    <property type="match status" value="1"/>
</dbReference>
<dbReference type="PANTHER" id="PTHR43423:SF3">
    <property type="entry name" value="PHOSPHATE IMPORT ATP-BINDING PROTEIN PSTB"/>
    <property type="match status" value="1"/>
</dbReference>
<dbReference type="KEGG" id="msl:Msil_0836"/>
<dbReference type="SUPFAM" id="SSF52540">
    <property type="entry name" value="P-loop containing nucleoside triphosphate hydrolases"/>
    <property type="match status" value="1"/>
</dbReference>
<evidence type="ECO:0000256" key="7">
    <source>
        <dbReference type="ARBA" id="ARBA00022741"/>
    </source>
</evidence>
<dbReference type="FunFam" id="3.40.50.300:FF:000132">
    <property type="entry name" value="Phosphate import ATP-binding protein PstB"/>
    <property type="match status" value="1"/>
</dbReference>
<dbReference type="HOGENOM" id="CLU_000604_1_22_5"/>
<accession>B8ER61</accession>
<comment type="subcellular location">
    <subcellularLocation>
        <location evidence="1">Cell inner membrane</location>
        <topology evidence="1">Peripheral membrane protein</topology>
    </subcellularLocation>
</comment>
<sequence length="260" mass="28809">MTTTNGLANLRQKVSIRDLNFYYGDNLALKGVSLPLYANRVTSFIGPSGCGKSTLLRVMNRMYDLYPKQRATGEVILDGENILRPGVDVNLLRARVGMVFQKPTPFPMSIYDNIAFGIKLYKKTGKSELDDKVEAALTSAALWGEVKDKLKASGLSLSGGQQQRLCIARTVAIEPEVILLDEPCSALDPISTAKIEELIDELKVNYTIVIVTHNMQQAARVSDHTAFMYLGELIEFGVTTHIFTQPDKKQTQNYITGRFG</sequence>
<evidence type="ECO:0000259" key="12">
    <source>
        <dbReference type="PROSITE" id="PS50893"/>
    </source>
</evidence>
<dbReference type="GO" id="GO:0005524">
    <property type="term" value="F:ATP binding"/>
    <property type="evidence" value="ECO:0007669"/>
    <property type="project" value="UniProtKB-KW"/>
</dbReference>
<evidence type="ECO:0000256" key="10">
    <source>
        <dbReference type="ARBA" id="ARBA00023136"/>
    </source>
</evidence>
<evidence type="ECO:0000256" key="5">
    <source>
        <dbReference type="ARBA" id="ARBA00022519"/>
    </source>
</evidence>
<evidence type="ECO:0000256" key="2">
    <source>
        <dbReference type="ARBA" id="ARBA00005417"/>
    </source>
</evidence>
<keyword evidence="4" id="KW-1003">Cell membrane</keyword>
<keyword evidence="10" id="KW-0472">Membrane</keyword>
<dbReference type="EMBL" id="CP001280">
    <property type="protein sequence ID" value="ACK49806.1"/>
    <property type="molecule type" value="Genomic_DNA"/>
</dbReference>
<evidence type="ECO:0000256" key="8">
    <source>
        <dbReference type="ARBA" id="ARBA00022840"/>
    </source>
</evidence>
<evidence type="ECO:0000256" key="1">
    <source>
        <dbReference type="ARBA" id="ARBA00004417"/>
    </source>
</evidence>
<dbReference type="InterPro" id="IPR003593">
    <property type="entry name" value="AAA+_ATPase"/>
</dbReference>
<dbReference type="AlphaFoldDB" id="B8ER61"/>
<reference evidence="13 14" key="1">
    <citation type="journal article" date="2010" name="J. Bacteriol.">
        <title>Complete genome sequence of the aerobic facultative methanotroph Methylocella silvestris BL2.</title>
        <authorList>
            <person name="Chen Y."/>
            <person name="Crombie A."/>
            <person name="Rahman M.T."/>
            <person name="Dedysh S.N."/>
            <person name="Liesack W."/>
            <person name="Stott M.B."/>
            <person name="Alam M."/>
            <person name="Theisen A.R."/>
            <person name="Murrell J.C."/>
            <person name="Dunfield P.F."/>
        </authorList>
    </citation>
    <scope>NUCLEOTIDE SEQUENCE [LARGE SCALE GENOMIC DNA]</scope>
    <source>
        <strain evidence="14">DSM 15510 / CIP 108128 / LMG 27833 / NCIMB 13906 / BL2</strain>
    </source>
</reference>
<evidence type="ECO:0000256" key="4">
    <source>
        <dbReference type="ARBA" id="ARBA00022475"/>
    </source>
</evidence>
<dbReference type="Pfam" id="PF00005">
    <property type="entry name" value="ABC_tran"/>
    <property type="match status" value="1"/>
</dbReference>
<dbReference type="GO" id="GO:0035435">
    <property type="term" value="P:phosphate ion transmembrane transport"/>
    <property type="evidence" value="ECO:0007669"/>
    <property type="project" value="InterPro"/>
</dbReference>
<dbReference type="GO" id="GO:0005315">
    <property type="term" value="F:phosphate transmembrane transporter activity"/>
    <property type="evidence" value="ECO:0007669"/>
    <property type="project" value="InterPro"/>
</dbReference>
<evidence type="ECO:0000313" key="13">
    <source>
        <dbReference type="EMBL" id="ACK49806.1"/>
    </source>
</evidence>
<comment type="similarity">
    <text evidence="2">Belongs to the ABC transporter superfamily.</text>
</comment>